<gene>
    <name evidence="7" type="ordered locus">Thal_1365</name>
</gene>
<dbReference type="NCBIfam" id="TIGR01575">
    <property type="entry name" value="rimI"/>
    <property type="match status" value="1"/>
</dbReference>
<dbReference type="RefSeq" id="WP_012992402.1">
    <property type="nucleotide sequence ID" value="NC_013894.1"/>
</dbReference>
<dbReference type="eggNOG" id="COG0456">
    <property type="taxonomic scope" value="Bacteria"/>
</dbReference>
<dbReference type="Gene3D" id="3.40.630.30">
    <property type="match status" value="1"/>
</dbReference>
<dbReference type="InterPro" id="IPR050680">
    <property type="entry name" value="YpeA/RimI_acetyltransf"/>
</dbReference>
<dbReference type="EMBL" id="CP001931">
    <property type="protein sequence ID" value="ADC89996.1"/>
    <property type="molecule type" value="Genomic_DNA"/>
</dbReference>
<dbReference type="CDD" id="cd04301">
    <property type="entry name" value="NAT_SF"/>
    <property type="match status" value="1"/>
</dbReference>
<protein>
    <recommendedName>
        <fullName evidence="5">[Ribosomal protein bS18]-alanine N-acetyltransferase</fullName>
        <ecNumber evidence="5">2.3.1.266</ecNumber>
    </recommendedName>
</protein>
<dbReference type="Pfam" id="PF00583">
    <property type="entry name" value="Acetyltransf_1"/>
    <property type="match status" value="1"/>
</dbReference>
<evidence type="ECO:0000313" key="7">
    <source>
        <dbReference type="EMBL" id="ADC89996.1"/>
    </source>
</evidence>
<dbReference type="PANTHER" id="PTHR43420:SF44">
    <property type="entry name" value="ACETYLTRANSFERASE YPEA"/>
    <property type="match status" value="1"/>
</dbReference>
<dbReference type="InterPro" id="IPR000182">
    <property type="entry name" value="GNAT_dom"/>
</dbReference>
<dbReference type="PROSITE" id="PS51186">
    <property type="entry name" value="GNAT"/>
    <property type="match status" value="1"/>
</dbReference>
<proteinExistence type="inferred from homology"/>
<feature type="domain" description="N-acetyltransferase" evidence="6">
    <location>
        <begin position="1"/>
        <end position="143"/>
    </location>
</feature>
<keyword evidence="4" id="KW-0012">Acyltransferase</keyword>
<evidence type="ECO:0000256" key="4">
    <source>
        <dbReference type="ARBA" id="ARBA00023315"/>
    </source>
</evidence>
<organism evidence="7 8">
    <name type="scientific">Thermocrinis albus (strain DSM 14484 / JCM 11386 / HI 11/12)</name>
    <dbReference type="NCBI Taxonomy" id="638303"/>
    <lineage>
        <taxon>Bacteria</taxon>
        <taxon>Pseudomonadati</taxon>
        <taxon>Aquificota</taxon>
        <taxon>Aquificia</taxon>
        <taxon>Aquificales</taxon>
        <taxon>Aquificaceae</taxon>
        <taxon>Thermocrinis</taxon>
    </lineage>
</organism>
<dbReference type="GO" id="GO:0008999">
    <property type="term" value="F:protein-N-terminal-alanine acetyltransferase activity"/>
    <property type="evidence" value="ECO:0007669"/>
    <property type="project" value="UniProtKB-EC"/>
</dbReference>
<comment type="similarity">
    <text evidence="1 5">Belongs to the acetyltransferase family. RimI subfamily.</text>
</comment>
<dbReference type="SUPFAM" id="SSF55729">
    <property type="entry name" value="Acyl-CoA N-acyltransferases (Nat)"/>
    <property type="match status" value="1"/>
</dbReference>
<dbReference type="STRING" id="638303.Thal_1365"/>
<dbReference type="HOGENOM" id="CLU_013985_23_1_0"/>
<evidence type="ECO:0000313" key="8">
    <source>
        <dbReference type="Proteomes" id="UP000002043"/>
    </source>
</evidence>
<comment type="function">
    <text evidence="5">Acetylates the N-terminal alanine of ribosomal protein bS18.</text>
</comment>
<name>D3SML6_THEAH</name>
<keyword evidence="3 7" id="KW-0808">Transferase</keyword>
<dbReference type="PANTHER" id="PTHR43420">
    <property type="entry name" value="ACETYLTRANSFERASE"/>
    <property type="match status" value="1"/>
</dbReference>
<sequence length="155" mass="17949">MVRRMREEDIPDVVRISEENFSTEAWGEAAFRRELTSPHSHPFVAVVNQKVVGYVVVWILYDEGTIMTLAVDRSMWGKGVGKELMRFLLKFLRGKVKKVLLDVRKSNVRAIRLYQRFGFRIVGERPGYYSDGENALLMEYLYTEEVSHEGQALSS</sequence>
<evidence type="ECO:0000256" key="5">
    <source>
        <dbReference type="RuleBase" id="RU363094"/>
    </source>
</evidence>
<dbReference type="InterPro" id="IPR016181">
    <property type="entry name" value="Acyl_CoA_acyltransferase"/>
</dbReference>
<evidence type="ECO:0000256" key="2">
    <source>
        <dbReference type="ARBA" id="ARBA00022490"/>
    </source>
</evidence>
<evidence type="ECO:0000256" key="1">
    <source>
        <dbReference type="ARBA" id="ARBA00005395"/>
    </source>
</evidence>
<keyword evidence="2 5" id="KW-0963">Cytoplasm</keyword>
<dbReference type="EC" id="2.3.1.266" evidence="5"/>
<comment type="subcellular location">
    <subcellularLocation>
        <location evidence="5">Cytoplasm</location>
    </subcellularLocation>
</comment>
<dbReference type="AlphaFoldDB" id="D3SML6"/>
<dbReference type="Proteomes" id="UP000002043">
    <property type="component" value="Chromosome"/>
</dbReference>
<evidence type="ECO:0000259" key="6">
    <source>
        <dbReference type="PROSITE" id="PS51186"/>
    </source>
</evidence>
<accession>D3SML6</accession>
<comment type="catalytic activity">
    <reaction evidence="5">
        <text>N-terminal L-alanyl-[ribosomal protein bS18] + acetyl-CoA = N-terminal N(alpha)-acetyl-L-alanyl-[ribosomal protein bS18] + CoA + H(+)</text>
        <dbReference type="Rhea" id="RHEA:43756"/>
        <dbReference type="Rhea" id="RHEA-COMP:10676"/>
        <dbReference type="Rhea" id="RHEA-COMP:10677"/>
        <dbReference type="ChEBI" id="CHEBI:15378"/>
        <dbReference type="ChEBI" id="CHEBI:57287"/>
        <dbReference type="ChEBI" id="CHEBI:57288"/>
        <dbReference type="ChEBI" id="CHEBI:64718"/>
        <dbReference type="ChEBI" id="CHEBI:83683"/>
        <dbReference type="EC" id="2.3.1.266"/>
    </reaction>
</comment>
<dbReference type="InterPro" id="IPR006464">
    <property type="entry name" value="AcTrfase_RimI/Ard1"/>
</dbReference>
<dbReference type="GO" id="GO:0005737">
    <property type="term" value="C:cytoplasm"/>
    <property type="evidence" value="ECO:0007669"/>
    <property type="project" value="UniProtKB-SubCell"/>
</dbReference>
<keyword evidence="8" id="KW-1185">Reference proteome</keyword>
<evidence type="ECO:0000256" key="3">
    <source>
        <dbReference type="ARBA" id="ARBA00022679"/>
    </source>
</evidence>
<dbReference type="KEGG" id="tal:Thal_1365"/>
<reference evidence="8" key="1">
    <citation type="journal article" date="2010" name="Stand. Genomic Sci.">
        <title>Complete genome sequence of Thermocrinis albus type strain (HI 11/12T).</title>
        <authorList>
            <person name="Wirth R."/>
            <person name="Sikorski J."/>
            <person name="Brambilla E."/>
            <person name="Misra M."/>
            <person name="Lapidus A."/>
            <person name="Copeland A."/>
            <person name="Nolan M."/>
            <person name="Lucas S."/>
            <person name="Chen F."/>
            <person name="Tice H."/>
            <person name="Cheng J.F."/>
            <person name="Han C."/>
            <person name="Detter J.C."/>
            <person name="Tapia R."/>
            <person name="Bruce D."/>
            <person name="Goodwin L."/>
            <person name="Pitluck S."/>
            <person name="Pati A."/>
            <person name="Anderson I."/>
            <person name="Ivanova N."/>
            <person name="Mavromatis K."/>
            <person name="Mikhailova N."/>
            <person name="Chen A."/>
            <person name="Palaniappan K."/>
            <person name="Bilek Y."/>
            <person name="Hader T."/>
            <person name="Land M."/>
            <person name="Hauser L."/>
            <person name="Chang Y.J."/>
            <person name="Jeffries C.D."/>
            <person name="Tindall B.J."/>
            <person name="Rohde M."/>
            <person name="Goker M."/>
            <person name="Bristow J."/>
            <person name="Eisen J.A."/>
            <person name="Markowitz V."/>
            <person name="Hugenholtz P."/>
            <person name="Kyrpides N.C."/>
            <person name="Klenk H.P."/>
        </authorList>
    </citation>
    <scope>NUCLEOTIDE SEQUENCE [LARGE SCALE GENOMIC DNA]</scope>
    <source>
        <strain evidence="8">DSM 14484 / JCM 11386 / HI 11/12</strain>
    </source>
</reference>